<proteinExistence type="predicted"/>
<evidence type="ECO:0000313" key="10">
    <source>
        <dbReference type="EnsemblPlants" id="LPERR03G18270.1"/>
    </source>
</evidence>
<protein>
    <recommendedName>
        <fullName evidence="9">Amino acid transporter transmembrane domain-containing protein</fullName>
    </recommendedName>
</protein>
<dbReference type="Proteomes" id="UP000032180">
    <property type="component" value="Chromosome 3"/>
</dbReference>
<reference evidence="10" key="3">
    <citation type="submission" date="2015-04" db="UniProtKB">
        <authorList>
            <consortium name="EnsemblPlants"/>
        </authorList>
    </citation>
    <scope>IDENTIFICATION</scope>
</reference>
<dbReference type="GO" id="GO:0006865">
    <property type="term" value="P:amino acid transport"/>
    <property type="evidence" value="ECO:0007669"/>
    <property type="project" value="UniProtKB-KW"/>
</dbReference>
<dbReference type="PANTHER" id="PTHR48017">
    <property type="entry name" value="OS05G0424000 PROTEIN-RELATED"/>
    <property type="match status" value="1"/>
</dbReference>
<dbReference type="Gramene" id="LPERR03G18270.1">
    <property type="protein sequence ID" value="LPERR03G18270.1"/>
    <property type="gene ID" value="LPERR03G18270"/>
</dbReference>
<dbReference type="EnsemblPlants" id="LPERR03G18270.1">
    <property type="protein sequence ID" value="LPERR03G18270.1"/>
    <property type="gene ID" value="LPERR03G18270"/>
</dbReference>
<sequence length="198" mass="21947">MIHDNVVVVETTTTKRRRQQQQHLQVEKKISEEDDEVDDDGRAPKRTGTAVIGSSVLLLAWAIAQLGWVVGPTVMLLFAVIIYFTPNLLTDCYRTGDPSAGRRNYTYKDAVKANLGGGKVKLCGFIQYLNILGIAIGYTIAVSINMMDIQRSNCSHHAAMSNIGVVQEDYPSSTSTVQRMLLFCSVPCLQRAQMSQDY</sequence>
<keyword evidence="4" id="KW-0029">Amino-acid transport</keyword>
<feature type="transmembrane region" description="Helical" evidence="8">
    <location>
        <begin position="56"/>
        <end position="84"/>
    </location>
</feature>
<organism evidence="10 11">
    <name type="scientific">Leersia perrieri</name>
    <dbReference type="NCBI Taxonomy" id="77586"/>
    <lineage>
        <taxon>Eukaryota</taxon>
        <taxon>Viridiplantae</taxon>
        <taxon>Streptophyta</taxon>
        <taxon>Embryophyta</taxon>
        <taxon>Tracheophyta</taxon>
        <taxon>Spermatophyta</taxon>
        <taxon>Magnoliopsida</taxon>
        <taxon>Liliopsida</taxon>
        <taxon>Poales</taxon>
        <taxon>Poaceae</taxon>
        <taxon>BOP clade</taxon>
        <taxon>Oryzoideae</taxon>
        <taxon>Oryzeae</taxon>
        <taxon>Oryzinae</taxon>
        <taxon>Leersia</taxon>
    </lineage>
</organism>
<feature type="region of interest" description="Disordered" evidence="7">
    <location>
        <begin position="18"/>
        <end position="44"/>
    </location>
</feature>
<evidence type="ECO:0000256" key="4">
    <source>
        <dbReference type="ARBA" id="ARBA00022970"/>
    </source>
</evidence>
<evidence type="ECO:0000259" key="9">
    <source>
        <dbReference type="Pfam" id="PF01490"/>
    </source>
</evidence>
<evidence type="ECO:0000256" key="2">
    <source>
        <dbReference type="ARBA" id="ARBA00022448"/>
    </source>
</evidence>
<dbReference type="InterPro" id="IPR013057">
    <property type="entry name" value="AA_transpt_TM"/>
</dbReference>
<dbReference type="STRING" id="77586.A0A0D9VV85"/>
<keyword evidence="11" id="KW-1185">Reference proteome</keyword>
<name>A0A0D9VV85_9ORYZ</name>
<evidence type="ECO:0000256" key="6">
    <source>
        <dbReference type="ARBA" id="ARBA00023136"/>
    </source>
</evidence>
<evidence type="ECO:0000256" key="3">
    <source>
        <dbReference type="ARBA" id="ARBA00022692"/>
    </source>
</evidence>
<evidence type="ECO:0000256" key="5">
    <source>
        <dbReference type="ARBA" id="ARBA00022989"/>
    </source>
</evidence>
<keyword evidence="2" id="KW-0813">Transport</keyword>
<evidence type="ECO:0000256" key="8">
    <source>
        <dbReference type="SAM" id="Phobius"/>
    </source>
</evidence>
<dbReference type="GO" id="GO:0016020">
    <property type="term" value="C:membrane"/>
    <property type="evidence" value="ECO:0007669"/>
    <property type="project" value="UniProtKB-SubCell"/>
</dbReference>
<feature type="domain" description="Amino acid transporter transmembrane" evidence="9">
    <location>
        <begin position="49"/>
        <end position="161"/>
    </location>
</feature>
<reference evidence="11" key="2">
    <citation type="submission" date="2013-12" db="EMBL/GenBank/DDBJ databases">
        <authorList>
            <person name="Yu Y."/>
            <person name="Lee S."/>
            <person name="de Baynast K."/>
            <person name="Wissotski M."/>
            <person name="Liu L."/>
            <person name="Talag J."/>
            <person name="Goicoechea J."/>
            <person name="Angelova A."/>
            <person name="Jetty R."/>
            <person name="Kudrna D."/>
            <person name="Golser W."/>
            <person name="Rivera L."/>
            <person name="Zhang J."/>
            <person name="Wing R."/>
        </authorList>
    </citation>
    <scope>NUCLEOTIDE SEQUENCE</scope>
</reference>
<keyword evidence="3 8" id="KW-0812">Transmembrane</keyword>
<reference evidence="10 11" key="1">
    <citation type="submission" date="2012-08" db="EMBL/GenBank/DDBJ databases">
        <title>Oryza genome evolution.</title>
        <authorList>
            <person name="Wing R.A."/>
        </authorList>
    </citation>
    <scope>NUCLEOTIDE SEQUENCE</scope>
</reference>
<evidence type="ECO:0000256" key="7">
    <source>
        <dbReference type="SAM" id="MobiDB-lite"/>
    </source>
</evidence>
<evidence type="ECO:0000256" key="1">
    <source>
        <dbReference type="ARBA" id="ARBA00004141"/>
    </source>
</evidence>
<dbReference type="AlphaFoldDB" id="A0A0D9VV85"/>
<dbReference type="eggNOG" id="KOG1303">
    <property type="taxonomic scope" value="Eukaryota"/>
</dbReference>
<keyword evidence="6 8" id="KW-0472">Membrane</keyword>
<dbReference type="HOGENOM" id="CLU_1216302_0_0_1"/>
<evidence type="ECO:0000313" key="11">
    <source>
        <dbReference type="Proteomes" id="UP000032180"/>
    </source>
</evidence>
<dbReference type="Pfam" id="PF01490">
    <property type="entry name" value="Aa_trans"/>
    <property type="match status" value="1"/>
</dbReference>
<accession>A0A0D9VV85</accession>
<keyword evidence="5 8" id="KW-1133">Transmembrane helix</keyword>
<comment type="subcellular location">
    <subcellularLocation>
        <location evidence="1">Membrane</location>
        <topology evidence="1">Multi-pass membrane protein</topology>
    </subcellularLocation>
</comment>
<feature type="transmembrane region" description="Helical" evidence="8">
    <location>
        <begin position="125"/>
        <end position="144"/>
    </location>
</feature>